<dbReference type="EMBL" id="MORL01000006">
    <property type="protein sequence ID" value="OIN58495.1"/>
    <property type="molecule type" value="Genomic_DNA"/>
</dbReference>
<dbReference type="Proteomes" id="UP000181790">
    <property type="component" value="Unassembled WGS sequence"/>
</dbReference>
<gene>
    <name evidence="3" type="ORF">BLX24_13035</name>
</gene>
<protein>
    <submittedName>
        <fullName evidence="3">Glycerophosphodiester phosphodiesterase</fullName>
    </submittedName>
</protein>
<keyword evidence="4" id="KW-1185">Reference proteome</keyword>
<proteinExistence type="predicted"/>
<dbReference type="InterPro" id="IPR017946">
    <property type="entry name" value="PLC-like_Pdiesterase_TIM-brl"/>
</dbReference>
<dbReference type="Gene3D" id="3.20.20.190">
    <property type="entry name" value="Phosphatidylinositol (PI) phosphodiesterase"/>
    <property type="match status" value="1"/>
</dbReference>
<evidence type="ECO:0000256" key="1">
    <source>
        <dbReference type="SAM" id="SignalP"/>
    </source>
</evidence>
<dbReference type="PANTHER" id="PTHR46211:SF1">
    <property type="entry name" value="GLYCEROPHOSPHODIESTER PHOSPHODIESTERASE, CYTOPLASMIC"/>
    <property type="match status" value="1"/>
</dbReference>
<organism evidence="3 4">
    <name type="scientific">Arsenicibacter rosenii</name>
    <dbReference type="NCBI Taxonomy" id="1750698"/>
    <lineage>
        <taxon>Bacteria</taxon>
        <taxon>Pseudomonadati</taxon>
        <taxon>Bacteroidota</taxon>
        <taxon>Cytophagia</taxon>
        <taxon>Cytophagales</taxon>
        <taxon>Spirosomataceae</taxon>
        <taxon>Arsenicibacter</taxon>
    </lineage>
</organism>
<keyword evidence="1" id="KW-0732">Signal</keyword>
<dbReference type="InterPro" id="IPR030395">
    <property type="entry name" value="GP_PDE_dom"/>
</dbReference>
<evidence type="ECO:0000313" key="4">
    <source>
        <dbReference type="Proteomes" id="UP000181790"/>
    </source>
</evidence>
<sequence length="342" mass="37583">MKKRFALGMLSGLMLSASLTHAQQLLLTNYTVAGDQPVVGMIVTKNGATPQKLSVKGPDARRFMIDDQQRLVLRPGKADAGAVSYAVEIRGRTPEGKVSVPFRIVNDQFLKNKVIAHRGAWKHTGASQNSIGSLQQAIKLGCMGSEFDVHMSADSGLIISHDHAHQGVLIEKTPTAQLTSLKLANGENMPTLGTYLDAGTAQNKTRLILEIKASQLGKERSLALTNKVVGMVKAHQAQGWVDYISFDYDVCKRIKELDPYAKVAYLTGDKAPELLAADKLFGLDYHFSILKKNESWIDEAQQKKLTINAWTVNDPAIMDWLLGKNVDFITTDEPETLLTKVK</sequence>
<dbReference type="RefSeq" id="WP_071503604.1">
    <property type="nucleotide sequence ID" value="NZ_MORL01000006.1"/>
</dbReference>
<dbReference type="GO" id="GO:0006629">
    <property type="term" value="P:lipid metabolic process"/>
    <property type="evidence" value="ECO:0007669"/>
    <property type="project" value="InterPro"/>
</dbReference>
<evidence type="ECO:0000259" key="2">
    <source>
        <dbReference type="PROSITE" id="PS51704"/>
    </source>
</evidence>
<name>A0A1S2VJV2_9BACT</name>
<feature type="chain" id="PRO_5010369963" evidence="1">
    <location>
        <begin position="23"/>
        <end position="342"/>
    </location>
</feature>
<feature type="domain" description="GP-PDE" evidence="2">
    <location>
        <begin position="112"/>
        <end position="341"/>
    </location>
</feature>
<evidence type="ECO:0000313" key="3">
    <source>
        <dbReference type="EMBL" id="OIN58495.1"/>
    </source>
</evidence>
<dbReference type="PANTHER" id="PTHR46211">
    <property type="entry name" value="GLYCEROPHOSPHORYL DIESTER PHOSPHODIESTERASE"/>
    <property type="match status" value="1"/>
</dbReference>
<dbReference type="AlphaFoldDB" id="A0A1S2VJV2"/>
<accession>A0A1S2VJV2</accession>
<dbReference type="Pfam" id="PF03009">
    <property type="entry name" value="GDPD"/>
    <property type="match status" value="1"/>
</dbReference>
<dbReference type="PROSITE" id="PS51704">
    <property type="entry name" value="GP_PDE"/>
    <property type="match status" value="1"/>
</dbReference>
<reference evidence="3 4" key="1">
    <citation type="submission" date="2016-10" db="EMBL/GenBank/DDBJ databases">
        <title>Arsenicibacter rosenii gen. nov., sp. nov., an efficient arsenic-methylating bacterium isolated from an arsenic-contaminated paddy soil.</title>
        <authorList>
            <person name="Huang K."/>
        </authorList>
    </citation>
    <scope>NUCLEOTIDE SEQUENCE [LARGE SCALE GENOMIC DNA]</scope>
    <source>
        <strain evidence="3 4">SM-1</strain>
    </source>
</reference>
<comment type="caution">
    <text evidence="3">The sequence shown here is derived from an EMBL/GenBank/DDBJ whole genome shotgun (WGS) entry which is preliminary data.</text>
</comment>
<feature type="signal peptide" evidence="1">
    <location>
        <begin position="1"/>
        <end position="22"/>
    </location>
</feature>
<dbReference type="SUPFAM" id="SSF51695">
    <property type="entry name" value="PLC-like phosphodiesterases"/>
    <property type="match status" value="1"/>
</dbReference>
<dbReference type="GO" id="GO:0008081">
    <property type="term" value="F:phosphoric diester hydrolase activity"/>
    <property type="evidence" value="ECO:0007669"/>
    <property type="project" value="InterPro"/>
</dbReference>